<feature type="region of interest" description="Disordered" evidence="1">
    <location>
        <begin position="403"/>
        <end position="432"/>
    </location>
</feature>
<dbReference type="AlphaFoldDB" id="A0A0G4FVN5"/>
<keyword evidence="3" id="KW-0732">Signal</keyword>
<keyword evidence="2" id="KW-0472">Membrane</keyword>
<feature type="chain" id="PRO_5005189332" evidence="3">
    <location>
        <begin position="30"/>
        <end position="601"/>
    </location>
</feature>
<dbReference type="EMBL" id="CDMY01000510">
    <property type="protein sequence ID" value="CEM19217.1"/>
    <property type="molecule type" value="Genomic_DNA"/>
</dbReference>
<keyword evidence="5" id="KW-1185">Reference proteome</keyword>
<evidence type="ECO:0000313" key="5">
    <source>
        <dbReference type="Proteomes" id="UP000041254"/>
    </source>
</evidence>
<sequence length="601" mass="64857">MTSQLLSLRRLLILTGLLLSGLPIHRCQGSEGVSVAPAADEGLQIPTPQLPEEVHIDLPARDGSNVLMPGTVFMIHWDATKFNKGDKITILVVRADRLPFEPEEAQKQEGNDLLKAIRFVPHVLRIESDNDGEEELVVTATVDEGEFIIIVTNADFSKYGGKSVPVTNSRSKELTSRPFRIESNPSDKKPPPPPPHEGDDADDADIHMNSVASEGEEGQPGAGKTAGGGGDGGDSGVGGDKPAGSTVKNFYEIYPGVHSPSREWEGPSTEDEKSAVQTGISQGGGLRRGIRMTAPAETTYSLNQRVPVRWRTDGGYQGSILLQLWEVTEDTSEKPLTAQVWPNKGGLDLTLKEYVNANSCGETQTFFVVVEQLAAPFRSVRSPRFHVGFPNELEEADCPPNASLAAGNGQSDPDSLRLVADPSARQSGVRVDEPRGKKRGAFLLYRVLALVLSAVTLLLLGAFIGIFVWRRRKRGGCRGLMCWRKKSTTRAPPPTPEQNQNQQQNQQNQQRQNSNGIAQPRNNEKERAGADNAVDMEEPSSEPDPPTTTHEQQQQQQGASGAGPEACTAVPSAPPTPPPASAATELTINLGVTRAMEAHEV</sequence>
<evidence type="ECO:0000256" key="3">
    <source>
        <dbReference type="SAM" id="SignalP"/>
    </source>
</evidence>
<proteinExistence type="predicted"/>
<dbReference type="InParanoid" id="A0A0G4FVN5"/>
<evidence type="ECO:0000313" key="4">
    <source>
        <dbReference type="EMBL" id="CEM19217.1"/>
    </source>
</evidence>
<feature type="compositionally biased region" description="Low complexity" evidence="1">
    <location>
        <begin position="547"/>
        <end position="557"/>
    </location>
</feature>
<dbReference type="VEuPathDB" id="CryptoDB:Vbra_16314"/>
<accession>A0A0G4FVN5</accession>
<reference evidence="4 5" key="1">
    <citation type="submission" date="2014-11" db="EMBL/GenBank/DDBJ databases">
        <authorList>
            <person name="Zhu J."/>
            <person name="Qi W."/>
            <person name="Song R."/>
        </authorList>
    </citation>
    <scope>NUCLEOTIDE SEQUENCE [LARGE SCALE GENOMIC DNA]</scope>
</reference>
<feature type="region of interest" description="Disordered" evidence="1">
    <location>
        <begin position="161"/>
        <end position="288"/>
    </location>
</feature>
<feature type="compositionally biased region" description="Gly residues" evidence="1">
    <location>
        <begin position="218"/>
        <end position="241"/>
    </location>
</feature>
<feature type="signal peptide" evidence="3">
    <location>
        <begin position="1"/>
        <end position="29"/>
    </location>
</feature>
<feature type="compositionally biased region" description="Basic and acidic residues" evidence="1">
    <location>
        <begin position="260"/>
        <end position="274"/>
    </location>
</feature>
<keyword evidence="2" id="KW-0812">Transmembrane</keyword>
<protein>
    <submittedName>
        <fullName evidence="4">Uncharacterized protein</fullName>
    </submittedName>
</protein>
<feature type="compositionally biased region" description="Low complexity" evidence="1">
    <location>
        <begin position="498"/>
        <end position="513"/>
    </location>
</feature>
<name>A0A0G4FVN5_VITBC</name>
<gene>
    <name evidence="4" type="ORF">Vbra_16314</name>
</gene>
<dbReference type="Proteomes" id="UP000041254">
    <property type="component" value="Unassembled WGS sequence"/>
</dbReference>
<evidence type="ECO:0000256" key="1">
    <source>
        <dbReference type="SAM" id="MobiDB-lite"/>
    </source>
</evidence>
<organism evidence="4 5">
    <name type="scientific">Vitrella brassicaformis (strain CCMP3155)</name>
    <dbReference type="NCBI Taxonomy" id="1169540"/>
    <lineage>
        <taxon>Eukaryota</taxon>
        <taxon>Sar</taxon>
        <taxon>Alveolata</taxon>
        <taxon>Colpodellida</taxon>
        <taxon>Vitrellaceae</taxon>
        <taxon>Vitrella</taxon>
    </lineage>
</organism>
<evidence type="ECO:0000256" key="2">
    <source>
        <dbReference type="SAM" id="Phobius"/>
    </source>
</evidence>
<keyword evidence="2" id="KW-1133">Transmembrane helix</keyword>
<feature type="region of interest" description="Disordered" evidence="1">
    <location>
        <begin position="485"/>
        <end position="584"/>
    </location>
</feature>
<feature type="transmembrane region" description="Helical" evidence="2">
    <location>
        <begin position="443"/>
        <end position="469"/>
    </location>
</feature>